<name>A0A0G0Q574_9BACT</name>
<proteinExistence type="inferred from homology"/>
<evidence type="ECO:0000313" key="9">
    <source>
        <dbReference type="Proteomes" id="UP000034137"/>
    </source>
</evidence>
<keyword evidence="3" id="KW-1003">Cell membrane</keyword>
<dbReference type="Proteomes" id="UP000034137">
    <property type="component" value="Unassembled WGS sequence"/>
</dbReference>
<keyword evidence="5 7" id="KW-1133">Transmembrane helix</keyword>
<protein>
    <submittedName>
        <fullName evidence="8">Transglycosylase-associated protein</fullName>
    </submittedName>
</protein>
<reference evidence="8 9" key="1">
    <citation type="journal article" date="2015" name="Nature">
        <title>rRNA introns, odd ribosomes, and small enigmatic genomes across a large radiation of phyla.</title>
        <authorList>
            <person name="Brown C.T."/>
            <person name="Hug L.A."/>
            <person name="Thomas B.C."/>
            <person name="Sharon I."/>
            <person name="Castelle C.J."/>
            <person name="Singh A."/>
            <person name="Wilkins M.J."/>
            <person name="Williams K.H."/>
            <person name="Banfield J.F."/>
        </authorList>
    </citation>
    <scope>NUCLEOTIDE SEQUENCE [LARGE SCALE GENOMIC DNA]</scope>
</reference>
<dbReference type="AlphaFoldDB" id="A0A0G0Q574"/>
<dbReference type="GO" id="GO:0005886">
    <property type="term" value="C:plasma membrane"/>
    <property type="evidence" value="ECO:0007669"/>
    <property type="project" value="UniProtKB-SubCell"/>
</dbReference>
<feature type="transmembrane region" description="Helical" evidence="7">
    <location>
        <begin position="56"/>
        <end position="75"/>
    </location>
</feature>
<dbReference type="PANTHER" id="PTHR33884:SF3">
    <property type="entry name" value="UPF0410 PROTEIN YMGE"/>
    <property type="match status" value="1"/>
</dbReference>
<evidence type="ECO:0000256" key="2">
    <source>
        <dbReference type="ARBA" id="ARBA00011006"/>
    </source>
</evidence>
<dbReference type="PANTHER" id="PTHR33884">
    <property type="entry name" value="UPF0410 PROTEIN YMGE"/>
    <property type="match status" value="1"/>
</dbReference>
<comment type="subcellular location">
    <subcellularLocation>
        <location evidence="1">Cell membrane</location>
        <topology evidence="1">Multi-pass membrane protein</topology>
    </subcellularLocation>
</comment>
<evidence type="ECO:0000256" key="1">
    <source>
        <dbReference type="ARBA" id="ARBA00004651"/>
    </source>
</evidence>
<evidence type="ECO:0000256" key="3">
    <source>
        <dbReference type="ARBA" id="ARBA00022475"/>
    </source>
</evidence>
<organism evidence="8 9">
    <name type="scientific">Candidatus Falkowbacteria bacterium GW2011_GWF2_39_8</name>
    <dbReference type="NCBI Taxonomy" id="1618642"/>
    <lineage>
        <taxon>Bacteria</taxon>
        <taxon>Candidatus Falkowiibacteriota</taxon>
    </lineage>
</organism>
<evidence type="ECO:0000256" key="7">
    <source>
        <dbReference type="SAM" id="Phobius"/>
    </source>
</evidence>
<gene>
    <name evidence="8" type="ORF">UT64_C0031G0006</name>
</gene>
<comment type="similarity">
    <text evidence="2">Belongs to the UPF0410 family.</text>
</comment>
<dbReference type="InterPro" id="IPR007341">
    <property type="entry name" value="Transgly_assoc"/>
</dbReference>
<sequence>MEIIIWIIMGAVVGWVASMIMGTSEGLLLDIVIGIVGAVIGGWLMGYFGYGGVSGFNLYSFIVALLGAIILLAIVKAIRRV</sequence>
<evidence type="ECO:0000313" key="8">
    <source>
        <dbReference type="EMBL" id="KKR32521.1"/>
    </source>
</evidence>
<dbReference type="Pfam" id="PF04226">
    <property type="entry name" value="Transgly_assoc"/>
    <property type="match status" value="1"/>
</dbReference>
<evidence type="ECO:0000256" key="5">
    <source>
        <dbReference type="ARBA" id="ARBA00022989"/>
    </source>
</evidence>
<feature type="transmembrane region" description="Helical" evidence="7">
    <location>
        <begin position="31"/>
        <end position="50"/>
    </location>
</feature>
<keyword evidence="4 7" id="KW-0812">Transmembrane</keyword>
<evidence type="ECO:0000256" key="6">
    <source>
        <dbReference type="ARBA" id="ARBA00023136"/>
    </source>
</evidence>
<keyword evidence="6 7" id="KW-0472">Membrane</keyword>
<evidence type="ECO:0000256" key="4">
    <source>
        <dbReference type="ARBA" id="ARBA00022692"/>
    </source>
</evidence>
<accession>A0A0G0Q574</accession>
<comment type="caution">
    <text evidence="8">The sequence shown here is derived from an EMBL/GenBank/DDBJ whole genome shotgun (WGS) entry which is preliminary data.</text>
</comment>
<dbReference type="EMBL" id="LBXO01000031">
    <property type="protein sequence ID" value="KKR32521.1"/>
    <property type="molecule type" value="Genomic_DNA"/>
</dbReference>
<feature type="transmembrane region" description="Helical" evidence="7">
    <location>
        <begin position="6"/>
        <end position="24"/>
    </location>
</feature>